<evidence type="ECO:0000256" key="1">
    <source>
        <dbReference type="ARBA" id="ARBA00005953"/>
    </source>
</evidence>
<keyword evidence="2" id="KW-0378">Hydrolase</keyword>
<dbReference type="RefSeq" id="WP_301571968.1">
    <property type="nucleotide sequence ID" value="NZ_JAPWIE010000004.1"/>
</dbReference>
<protein>
    <submittedName>
        <fullName evidence="4">Thioesterase family protein</fullName>
    </submittedName>
</protein>
<gene>
    <name evidence="4" type="ORF">O4213_14530</name>
</gene>
<feature type="domain" description="Thioesterase" evidence="3">
    <location>
        <begin position="18"/>
        <end position="95"/>
    </location>
</feature>
<dbReference type="SUPFAM" id="SSF54637">
    <property type="entry name" value="Thioesterase/thiol ester dehydrase-isomerase"/>
    <property type="match status" value="1"/>
</dbReference>
<keyword evidence="5" id="KW-1185">Reference proteome</keyword>
<accession>A0ABT4MW21</accession>
<dbReference type="PANTHER" id="PTHR31793">
    <property type="entry name" value="4-HYDROXYBENZOYL-COA THIOESTERASE FAMILY MEMBER"/>
    <property type="match status" value="1"/>
</dbReference>
<dbReference type="InterPro" id="IPR006683">
    <property type="entry name" value="Thioestr_dom"/>
</dbReference>
<dbReference type="Pfam" id="PF03061">
    <property type="entry name" value="4HBT"/>
    <property type="match status" value="1"/>
</dbReference>
<dbReference type="CDD" id="cd00586">
    <property type="entry name" value="4HBT"/>
    <property type="match status" value="1"/>
</dbReference>
<organism evidence="4 5">
    <name type="scientific">Gordonia rubripertincta</name>
    <name type="common">Rhodococcus corallinus</name>
    <dbReference type="NCBI Taxonomy" id="36822"/>
    <lineage>
        <taxon>Bacteria</taxon>
        <taxon>Bacillati</taxon>
        <taxon>Actinomycetota</taxon>
        <taxon>Actinomycetes</taxon>
        <taxon>Mycobacteriales</taxon>
        <taxon>Gordoniaceae</taxon>
        <taxon>Gordonia</taxon>
    </lineage>
</organism>
<dbReference type="InterPro" id="IPR029069">
    <property type="entry name" value="HotDog_dom_sf"/>
</dbReference>
<comment type="caution">
    <text evidence="4">The sequence shown here is derived from an EMBL/GenBank/DDBJ whole genome shotgun (WGS) entry which is preliminary data.</text>
</comment>
<evidence type="ECO:0000259" key="3">
    <source>
        <dbReference type="Pfam" id="PF03061"/>
    </source>
</evidence>
<name>A0ABT4MW21_GORRU</name>
<dbReference type="Gene3D" id="3.10.129.10">
    <property type="entry name" value="Hotdog Thioesterase"/>
    <property type="match status" value="1"/>
</dbReference>
<dbReference type="InterPro" id="IPR050563">
    <property type="entry name" value="4-hydroxybenzoyl-CoA_TE"/>
</dbReference>
<evidence type="ECO:0000313" key="4">
    <source>
        <dbReference type="EMBL" id="MCZ4551203.1"/>
    </source>
</evidence>
<dbReference type="EMBL" id="JAPWIE010000004">
    <property type="protein sequence ID" value="MCZ4551203.1"/>
    <property type="molecule type" value="Genomic_DNA"/>
</dbReference>
<dbReference type="Proteomes" id="UP001067235">
    <property type="component" value="Unassembled WGS sequence"/>
</dbReference>
<dbReference type="PANTHER" id="PTHR31793:SF27">
    <property type="entry name" value="NOVEL THIOESTERASE SUPERFAMILY DOMAIN AND SAPOSIN A-TYPE DOMAIN CONTAINING PROTEIN (0610012H03RIK)"/>
    <property type="match status" value="1"/>
</dbReference>
<sequence>MTSPCWSAEVRYAEADQQGVVFNAHYLLYCDEAMGAFCAQHHILEFAQLVRLKTSTLTWHAPARWGDTIDVFVSVAGLGRTSVSVQFELMVGERSCCTVDTVYVYADDAGAPQQIPDTIRQVLLPDNDTR</sequence>
<evidence type="ECO:0000313" key="5">
    <source>
        <dbReference type="Proteomes" id="UP001067235"/>
    </source>
</evidence>
<reference evidence="4" key="1">
    <citation type="submission" date="2022-12" db="EMBL/GenBank/DDBJ databases">
        <authorList>
            <person name="Krivoruchko A.V."/>
            <person name="Elkin A."/>
        </authorList>
    </citation>
    <scope>NUCLEOTIDE SEQUENCE</scope>
    <source>
        <strain evidence="4">IEGM 1388</strain>
    </source>
</reference>
<comment type="similarity">
    <text evidence="1">Belongs to the 4-hydroxybenzoyl-CoA thioesterase family.</text>
</comment>
<proteinExistence type="inferred from homology"/>
<evidence type="ECO:0000256" key="2">
    <source>
        <dbReference type="ARBA" id="ARBA00022801"/>
    </source>
</evidence>